<evidence type="ECO:0000313" key="3">
    <source>
        <dbReference type="Proteomes" id="UP000283805"/>
    </source>
</evidence>
<feature type="region of interest" description="Disordered" evidence="1">
    <location>
        <begin position="19"/>
        <end position="86"/>
    </location>
</feature>
<proteinExistence type="predicted"/>
<organism evidence="2 3">
    <name type="scientific">Halopiger aswanensis</name>
    <dbReference type="NCBI Taxonomy" id="148449"/>
    <lineage>
        <taxon>Archaea</taxon>
        <taxon>Methanobacteriati</taxon>
        <taxon>Methanobacteriota</taxon>
        <taxon>Stenosarchaea group</taxon>
        <taxon>Halobacteria</taxon>
        <taxon>Halobacteriales</taxon>
        <taxon>Natrialbaceae</taxon>
        <taxon>Halopiger</taxon>
    </lineage>
</organism>
<dbReference type="PROSITE" id="PS51257">
    <property type="entry name" value="PROKAR_LIPOPROTEIN"/>
    <property type="match status" value="1"/>
</dbReference>
<dbReference type="RefSeq" id="WP_120243843.1">
    <property type="nucleotide sequence ID" value="NZ_RAPO01000001.1"/>
</dbReference>
<dbReference type="AlphaFoldDB" id="A0A3R7GM49"/>
<dbReference type="EMBL" id="RAPO01000001">
    <property type="protein sequence ID" value="RKD98417.1"/>
    <property type="molecule type" value="Genomic_DNA"/>
</dbReference>
<name>A0A3R7GM49_9EURY</name>
<evidence type="ECO:0000256" key="1">
    <source>
        <dbReference type="SAM" id="MobiDB-lite"/>
    </source>
</evidence>
<sequence>MERRKILLGSGAALATVLAGCSSSETGEEEPENDDEESFGNDNDSNTDSGNGNGNGDGNGDDSDDEHDDVPGVENDQIQVADDTVTITSIEKDGDKLDIVARTDTTDIEELKKVFASFADDLDGAIEDIERFIDEISSIEWILEHEGSRVLAVYIDVEWVVSYIEGELSDEEFANKVVETKE</sequence>
<feature type="compositionally biased region" description="Acidic residues" evidence="1">
    <location>
        <begin position="26"/>
        <end position="39"/>
    </location>
</feature>
<dbReference type="Proteomes" id="UP000283805">
    <property type="component" value="Unassembled WGS sequence"/>
</dbReference>
<keyword evidence="3" id="KW-1185">Reference proteome</keyword>
<evidence type="ECO:0000313" key="2">
    <source>
        <dbReference type="EMBL" id="RKD98417.1"/>
    </source>
</evidence>
<feature type="compositionally biased region" description="Low complexity" evidence="1">
    <location>
        <begin position="40"/>
        <end position="50"/>
    </location>
</feature>
<reference evidence="2 3" key="1">
    <citation type="submission" date="2018-09" db="EMBL/GenBank/DDBJ databases">
        <title>Genomic Encyclopedia of Archaeal and Bacterial Type Strains, Phase II (KMG-II): from individual species to whole genera.</title>
        <authorList>
            <person name="Goeker M."/>
        </authorList>
    </citation>
    <scope>NUCLEOTIDE SEQUENCE [LARGE SCALE GENOMIC DNA]</scope>
    <source>
        <strain evidence="2 3">DSM 13151</strain>
    </source>
</reference>
<protein>
    <submittedName>
        <fullName evidence="2">Uncharacterized protein</fullName>
    </submittedName>
</protein>
<dbReference type="OrthoDB" id="170203at2157"/>
<comment type="caution">
    <text evidence="2">The sequence shown here is derived from an EMBL/GenBank/DDBJ whole genome shotgun (WGS) entry which is preliminary data.</text>
</comment>
<accession>A0A3R7GM49</accession>
<feature type="compositionally biased region" description="Acidic residues" evidence="1">
    <location>
        <begin position="59"/>
        <end position="68"/>
    </location>
</feature>
<gene>
    <name evidence="2" type="ORF">ATJ93_1424</name>
</gene>